<dbReference type="InterPro" id="IPR013783">
    <property type="entry name" value="Ig-like_fold"/>
</dbReference>
<dbReference type="InterPro" id="IPR003961">
    <property type="entry name" value="FN3_dom"/>
</dbReference>
<dbReference type="CDD" id="cd00063">
    <property type="entry name" value="FN3"/>
    <property type="match status" value="1"/>
</dbReference>
<protein>
    <recommendedName>
        <fullName evidence="1">Fibronectin type-III domain-containing protein</fullName>
    </recommendedName>
</protein>
<comment type="caution">
    <text evidence="2">The sequence shown here is derived from an EMBL/GenBank/DDBJ whole genome shotgun (WGS) entry which is preliminary data.</text>
</comment>
<dbReference type="EMBL" id="MFIX01000213">
    <property type="protein sequence ID" value="OGG01277.1"/>
    <property type="molecule type" value="Genomic_DNA"/>
</dbReference>
<dbReference type="STRING" id="1817867.A3F83_06080"/>
<accession>A0A1F5YMT5</accession>
<reference evidence="2 3" key="1">
    <citation type="journal article" date="2016" name="Nat. Commun.">
        <title>Thousands of microbial genomes shed light on interconnected biogeochemical processes in an aquifer system.</title>
        <authorList>
            <person name="Anantharaman K."/>
            <person name="Brown C.T."/>
            <person name="Hug L.A."/>
            <person name="Sharon I."/>
            <person name="Castelle C.J."/>
            <person name="Probst A.J."/>
            <person name="Thomas B.C."/>
            <person name="Singh A."/>
            <person name="Wilkins M.J."/>
            <person name="Karaoz U."/>
            <person name="Brodie E.L."/>
            <person name="Williams K.H."/>
            <person name="Hubbard S.S."/>
            <person name="Banfield J.F."/>
        </authorList>
    </citation>
    <scope>NUCLEOTIDE SEQUENCE [LARGE SCALE GENOMIC DNA]</scope>
</reference>
<sequence length="1497" mass="163596">MALNPTPRWLEAASAGTADPLLLFEFRPTVLYAEKNCRADWSETGEMGGLDTGHSSDELRLCRNREVAHPEKQTRQVRDFYPALKVQYFSTGRVLTDSPKASLVQTFKVGPSFRLKKLYLGLRNEAKLNEELYQGRLRVRIFRDLRENDASTGSASSVANHIDNLLGQAREIVSRIIDFSIQQNTGRVVDSDGNWLVLDFSQENVWVPGGDQPCAITIEPEDSFHLATVKLSGSGSADCYSRGSLYLVDPETGLYRLADGDLSFKFIVDGYTSSGSASWVFDLGETPAGDLEGELQLRYCEPEGTRATFQMAEAGSLPGLNQQRQLALVSDGARVRQRFVKVRVTLEADSGGLDTPRVYSIRVAFRRSLKLLLASRPLFGYPNFVAEAPDYSAEGEPLSGESSATDTSRIVLLDPGGMAGELFSRYSLKNDEVRIWLGFDTPGFLDTSDGSHNSGRGDWLPFKTVWIEDWQPGEGRLEVHCYDQQVRFRQAQAPPTADPPEMTERIYYDLLSPARIKRDLLSRARFRPREIDYVEGPSGDPLPGTSFGELHCAFDWRLSYEIDRPSALQEVDSELNRHLLAFQVIDESGRWVTRFADFSAEFDPDRGWLKSGAELPCIGENDILLGSESYYPGLKYLRNYGVVFFGGSGADETQYAGIAVSPGGRSAKAHQEYVPDKLLSAFIPSGSDSAQAQQIAGRIAASRRLLQQDGVRLVEFSTALRFAPLQIGDQINFTSALYRRAGTPSPNPLLVLLTRKNIDRTLSAIHWTALVLLDAGQTAEEDLEVSPPRNLSVTPNGDGTLTWQWQRSLDDDAGEIVRYELFMRLSHLNTWGRPRHAFLAIGEENYTWLDTGPLEPLQYDFAIRAVHAGGSASALLSLDNVALTGILPETPAESDWELDPVEGGIQVALLIPVAGATHYNIYRWYNESWVFAGSFKAGPAGSASFVLQVDDPYIKTSVHLCLGAVNPWGESEKSAPRVQTTLRRMRPQQVLSAVVFDTGGGIYPLISRVPVGPHQAFSITLKVLAPSGEEDLVERYELERRTDSGSGMQSWSAWERIPYYKVRQQDSCLPAPAVIYYDNSDRKLTPGWYYDYRARAVGRNGLPGAWSATARVQLTEDATPPDRPTVSVENLTGQNRLTISAPSIDSGPCPDFSHFSIEGCEEAAGVWLTLDPHFTATTYIHAVADSELEKNWKYRVTAFDFSGNASETSLESAYKKQKKANTTFLAESVNTTLAQVAVNQANIALKVSNDQVINAINVSSEGITISSSRTAITGQVNTNTANISVNAANINLRVAKNDIINQINLSTEEITIDGERLHITADTVFDSDVIIQGVLSANGGLVTSAGSERIELGTFDGVEQIRFFANGTENGSLKSTSASTVLTLAGSANSVVASSAGFLKVLSGSTEKIKLWLDSGDATLTVAGTNDIVLVSSQIKIGFNKVLTVRQSAVGDAATASGNPATLADAVTKGDFNSLVGKFNTLLDRFGASGHGLTADA</sequence>
<dbReference type="Proteomes" id="UP000179129">
    <property type="component" value="Unassembled WGS sequence"/>
</dbReference>
<evidence type="ECO:0000313" key="2">
    <source>
        <dbReference type="EMBL" id="OGG01277.1"/>
    </source>
</evidence>
<evidence type="ECO:0000259" key="1">
    <source>
        <dbReference type="PROSITE" id="PS50853"/>
    </source>
</evidence>
<organism evidence="2 3">
    <name type="scientific">Candidatus Glassbacteria bacterium RIFCSPLOWO2_12_FULL_58_11</name>
    <dbReference type="NCBI Taxonomy" id="1817867"/>
    <lineage>
        <taxon>Bacteria</taxon>
        <taxon>Candidatus Glassiibacteriota</taxon>
    </lineage>
</organism>
<dbReference type="SUPFAM" id="SSF49265">
    <property type="entry name" value="Fibronectin type III"/>
    <property type="match status" value="2"/>
</dbReference>
<dbReference type="InterPro" id="IPR036116">
    <property type="entry name" value="FN3_sf"/>
</dbReference>
<name>A0A1F5YMT5_9BACT</name>
<feature type="domain" description="Fibronectin type-III" evidence="1">
    <location>
        <begin position="787"/>
        <end position="889"/>
    </location>
</feature>
<dbReference type="Gene3D" id="2.60.40.10">
    <property type="entry name" value="Immunoglobulins"/>
    <property type="match status" value="1"/>
</dbReference>
<proteinExistence type="predicted"/>
<evidence type="ECO:0000313" key="3">
    <source>
        <dbReference type="Proteomes" id="UP000179129"/>
    </source>
</evidence>
<gene>
    <name evidence="2" type="ORF">A3F83_06080</name>
</gene>
<dbReference type="PROSITE" id="PS50853">
    <property type="entry name" value="FN3"/>
    <property type="match status" value="1"/>
</dbReference>